<dbReference type="InterPro" id="IPR009420">
    <property type="entry name" value="FlhE"/>
</dbReference>
<evidence type="ECO:0000313" key="2">
    <source>
        <dbReference type="EMBL" id="MEM4989911.1"/>
    </source>
</evidence>
<feature type="signal peptide" evidence="1">
    <location>
        <begin position="1"/>
        <end position="30"/>
    </location>
</feature>
<dbReference type="Pfam" id="PF06366">
    <property type="entry name" value="FlhE"/>
    <property type="match status" value="1"/>
</dbReference>
<organism evidence="2 3">
    <name type="scientific">Collimonas rhizosphaerae</name>
    <dbReference type="NCBI Taxonomy" id="3126357"/>
    <lineage>
        <taxon>Bacteria</taxon>
        <taxon>Pseudomonadati</taxon>
        <taxon>Pseudomonadota</taxon>
        <taxon>Betaproteobacteria</taxon>
        <taxon>Burkholderiales</taxon>
        <taxon>Oxalobacteraceae</taxon>
        <taxon>Collimonas</taxon>
    </lineage>
</organism>
<evidence type="ECO:0000313" key="3">
    <source>
        <dbReference type="Proteomes" id="UP001495910"/>
    </source>
</evidence>
<keyword evidence="2" id="KW-0969">Cilium</keyword>
<name>A0ABU9Q0Y3_9BURK</name>
<keyword evidence="2" id="KW-0282">Flagellum</keyword>
<comment type="caution">
    <text evidence="2">The sequence shown here is derived from an EMBL/GenBank/DDBJ whole genome shotgun (WGS) entry which is preliminary data.</text>
</comment>
<sequence>MSDLAGFGSGLRRLLFCGAAGWLAPAAVFAGEPPVAAISLSTYMGRAENPPAGPGAVRLDSGAAAGGQGRVAGSWSASVSTPALFYRGVAYQSVQVAPVGSGVSSGSRTRRVGWRYSFLTAPPAGIHAYLCNYARCAALSGASGSTAAFDGDNGWSNFVFAFVIGGRGALAPALQGAASQVMVSYE</sequence>
<feature type="chain" id="PRO_5045334374" evidence="1">
    <location>
        <begin position="31"/>
        <end position="186"/>
    </location>
</feature>
<reference evidence="2 3" key="1">
    <citation type="submission" date="2024-02" db="EMBL/GenBank/DDBJ databases">
        <title>Draft genome sequence of Collimonas sp. strain H4R21, an effective mineral-weathering bacterial strain isolated from the beech rhizosphere.</title>
        <authorList>
            <person name="Morin E."/>
            <person name="Uroz S."/>
            <person name="Leveau J.H.J."/>
            <person name="Kumar R."/>
            <person name="Rey M.W."/>
            <person name="Pham J."/>
        </authorList>
    </citation>
    <scope>NUCLEOTIDE SEQUENCE [LARGE SCALE GENOMIC DNA]</scope>
    <source>
        <strain evidence="2 3">H4R21</strain>
    </source>
</reference>
<keyword evidence="2" id="KW-0966">Cell projection</keyword>
<keyword evidence="3" id="KW-1185">Reference proteome</keyword>
<dbReference type="EMBL" id="JBANDC010000018">
    <property type="protein sequence ID" value="MEM4989911.1"/>
    <property type="molecule type" value="Genomic_DNA"/>
</dbReference>
<keyword evidence="1" id="KW-0732">Signal</keyword>
<proteinExistence type="predicted"/>
<accession>A0ABU9Q0Y3</accession>
<dbReference type="RefSeq" id="WP_342831069.1">
    <property type="nucleotide sequence ID" value="NZ_JBANDC010000018.1"/>
</dbReference>
<dbReference type="Proteomes" id="UP001495910">
    <property type="component" value="Unassembled WGS sequence"/>
</dbReference>
<protein>
    <submittedName>
        <fullName evidence="2">Flagellar protein FlhE</fullName>
    </submittedName>
</protein>
<evidence type="ECO:0000256" key="1">
    <source>
        <dbReference type="SAM" id="SignalP"/>
    </source>
</evidence>
<gene>
    <name evidence="2" type="ORF">V8G57_21160</name>
</gene>